<dbReference type="EMBL" id="JBHSRS010000063">
    <property type="protein sequence ID" value="MFC6282062.1"/>
    <property type="molecule type" value="Genomic_DNA"/>
</dbReference>
<evidence type="ECO:0000256" key="1">
    <source>
        <dbReference type="SAM" id="SignalP"/>
    </source>
</evidence>
<dbReference type="Pfam" id="PF03928">
    <property type="entry name" value="HbpS-like"/>
    <property type="match status" value="1"/>
</dbReference>
<keyword evidence="1" id="KW-0732">Signal</keyword>
<protein>
    <submittedName>
        <fullName evidence="2">Heme-binding protein</fullName>
    </submittedName>
</protein>
<dbReference type="InterPro" id="IPR038084">
    <property type="entry name" value="PduO/GlcC-like_sf"/>
</dbReference>
<dbReference type="InterPro" id="IPR052517">
    <property type="entry name" value="GlcG_carb_metab_protein"/>
</dbReference>
<feature type="chain" id="PRO_5045496769" evidence="1">
    <location>
        <begin position="28"/>
        <end position="171"/>
    </location>
</feature>
<sequence length="171" mass="17760">MKIQLRRTACMRAMAFVMTLVASPAFAQQAIYQSPSLTPDAALKAARAALETCRKNGHQAAVSVNDRAGNALVMLRDRFAGPHTVDTAINKAYTAVTFKLDTTNFARYTQAGEAASAVRHLPRVVAIGGGIPIESAGSIVGSIGVSGAPGGDADEVCAKAGIAAIRDDLDF</sequence>
<feature type="signal peptide" evidence="1">
    <location>
        <begin position="1"/>
        <end position="27"/>
    </location>
</feature>
<accession>A0ABW1TZA4</accession>
<evidence type="ECO:0000313" key="3">
    <source>
        <dbReference type="Proteomes" id="UP001596270"/>
    </source>
</evidence>
<dbReference type="Proteomes" id="UP001596270">
    <property type="component" value="Unassembled WGS sequence"/>
</dbReference>
<dbReference type="Gene3D" id="3.30.450.150">
    <property type="entry name" value="Haem-degrading domain"/>
    <property type="match status" value="1"/>
</dbReference>
<gene>
    <name evidence="2" type="ORF">ACFQND_12575</name>
</gene>
<comment type="caution">
    <text evidence="2">The sequence shown here is derived from an EMBL/GenBank/DDBJ whole genome shotgun (WGS) entry which is preliminary data.</text>
</comment>
<proteinExistence type="predicted"/>
<dbReference type="PANTHER" id="PTHR34309:SF10">
    <property type="entry name" value="SLR1406 PROTEIN"/>
    <property type="match status" value="1"/>
</dbReference>
<dbReference type="InterPro" id="IPR005624">
    <property type="entry name" value="PduO/GlcC-like"/>
</dbReference>
<evidence type="ECO:0000313" key="2">
    <source>
        <dbReference type="EMBL" id="MFC6282062.1"/>
    </source>
</evidence>
<organism evidence="2 3">
    <name type="scientific">Polaromonas aquatica</name>
    <dbReference type="NCBI Taxonomy" id="332657"/>
    <lineage>
        <taxon>Bacteria</taxon>
        <taxon>Pseudomonadati</taxon>
        <taxon>Pseudomonadota</taxon>
        <taxon>Betaproteobacteria</taxon>
        <taxon>Burkholderiales</taxon>
        <taxon>Comamonadaceae</taxon>
        <taxon>Polaromonas</taxon>
    </lineage>
</organism>
<dbReference type="SUPFAM" id="SSF143744">
    <property type="entry name" value="GlcG-like"/>
    <property type="match status" value="1"/>
</dbReference>
<dbReference type="RefSeq" id="WP_291325358.1">
    <property type="nucleotide sequence ID" value="NZ_JBHSRS010000063.1"/>
</dbReference>
<reference evidence="3" key="1">
    <citation type="journal article" date="2019" name="Int. J. Syst. Evol. Microbiol.">
        <title>The Global Catalogue of Microorganisms (GCM) 10K type strain sequencing project: providing services to taxonomists for standard genome sequencing and annotation.</title>
        <authorList>
            <consortium name="The Broad Institute Genomics Platform"/>
            <consortium name="The Broad Institute Genome Sequencing Center for Infectious Disease"/>
            <person name="Wu L."/>
            <person name="Ma J."/>
        </authorList>
    </citation>
    <scope>NUCLEOTIDE SEQUENCE [LARGE SCALE GENOMIC DNA]</scope>
    <source>
        <strain evidence="3">CCUG 39402</strain>
    </source>
</reference>
<name>A0ABW1TZA4_9BURK</name>
<keyword evidence="3" id="KW-1185">Reference proteome</keyword>
<dbReference type="PANTHER" id="PTHR34309">
    <property type="entry name" value="SLR1406 PROTEIN"/>
    <property type="match status" value="1"/>
</dbReference>